<dbReference type="Pfam" id="PF01086">
    <property type="entry name" value="Clathrin_lg_ch"/>
    <property type="match status" value="1"/>
</dbReference>
<protein>
    <recommendedName>
        <fullName evidence="6">Clathrin light chain</fullName>
    </recommendedName>
</protein>
<feature type="region of interest" description="Disordered" evidence="7">
    <location>
        <begin position="1"/>
        <end position="32"/>
    </location>
</feature>
<evidence type="ECO:0000313" key="8">
    <source>
        <dbReference type="EMBL" id="CAF9914084.1"/>
    </source>
</evidence>
<keyword evidence="5 6" id="KW-0968">Cytoplasmic vesicle</keyword>
<dbReference type="GO" id="GO:0005198">
    <property type="term" value="F:structural molecule activity"/>
    <property type="evidence" value="ECO:0007669"/>
    <property type="project" value="InterPro"/>
</dbReference>
<evidence type="ECO:0000256" key="3">
    <source>
        <dbReference type="ARBA" id="ARBA00023136"/>
    </source>
</evidence>
<gene>
    <name evidence="8" type="ORF">HETSPECPRED_001746</name>
</gene>
<comment type="function">
    <text evidence="6">Clathrin is the major protein of the polyhedral coat of coated pits and vesicles.</text>
</comment>
<dbReference type="GO" id="GO:0072583">
    <property type="term" value="P:clathrin-dependent endocytosis"/>
    <property type="evidence" value="ECO:0007669"/>
    <property type="project" value="TreeGrafter"/>
</dbReference>
<dbReference type="GO" id="GO:0030132">
    <property type="term" value="C:clathrin coat of coated pit"/>
    <property type="evidence" value="ECO:0007669"/>
    <property type="project" value="InterPro"/>
</dbReference>
<dbReference type="GO" id="GO:0006886">
    <property type="term" value="P:intracellular protein transport"/>
    <property type="evidence" value="ECO:0007669"/>
    <property type="project" value="InterPro"/>
</dbReference>
<evidence type="ECO:0000256" key="7">
    <source>
        <dbReference type="SAM" id="MobiDB-lite"/>
    </source>
</evidence>
<dbReference type="Proteomes" id="UP000664521">
    <property type="component" value="Unassembled WGS sequence"/>
</dbReference>
<comment type="subcellular location">
    <subcellularLocation>
        <location evidence="1 6">Cytoplasmic vesicle membrane</location>
        <topology evidence="1 6">Peripheral membrane protein</topology>
        <orientation evidence="1 6">Cytoplasmic side</orientation>
    </subcellularLocation>
    <subcellularLocation>
        <location evidence="6">Membrane</location>
        <location evidence="6">Coated pit</location>
        <topology evidence="6">Peripheral membrane protein</topology>
        <orientation evidence="6">Cytoplasmic side</orientation>
    </subcellularLocation>
    <text evidence="6">Cytoplasmic face of coated pits and vesicles.</text>
</comment>
<organism evidence="8 9">
    <name type="scientific">Heterodermia speciosa</name>
    <dbReference type="NCBI Taxonomy" id="116794"/>
    <lineage>
        <taxon>Eukaryota</taxon>
        <taxon>Fungi</taxon>
        <taxon>Dikarya</taxon>
        <taxon>Ascomycota</taxon>
        <taxon>Pezizomycotina</taxon>
        <taxon>Lecanoromycetes</taxon>
        <taxon>OSLEUM clade</taxon>
        <taxon>Lecanoromycetidae</taxon>
        <taxon>Caliciales</taxon>
        <taxon>Physciaceae</taxon>
        <taxon>Heterodermia</taxon>
    </lineage>
</organism>
<dbReference type="EMBL" id="CAJPDS010000013">
    <property type="protein sequence ID" value="CAF9914084.1"/>
    <property type="molecule type" value="Genomic_DNA"/>
</dbReference>
<evidence type="ECO:0000256" key="1">
    <source>
        <dbReference type="ARBA" id="ARBA00004180"/>
    </source>
</evidence>
<evidence type="ECO:0000313" key="9">
    <source>
        <dbReference type="Proteomes" id="UP000664521"/>
    </source>
</evidence>
<keyword evidence="4 6" id="KW-0168">Coated pit</keyword>
<dbReference type="OrthoDB" id="5512at2759"/>
<feature type="region of interest" description="Disordered" evidence="7">
    <location>
        <begin position="93"/>
        <end position="211"/>
    </location>
</feature>
<evidence type="ECO:0000256" key="2">
    <source>
        <dbReference type="ARBA" id="ARBA00005263"/>
    </source>
</evidence>
<feature type="compositionally biased region" description="Basic and acidic residues" evidence="7">
    <location>
        <begin position="182"/>
        <end position="211"/>
    </location>
</feature>
<dbReference type="InterPro" id="IPR000996">
    <property type="entry name" value="Clathrin_L-chain"/>
</dbReference>
<keyword evidence="3 6" id="KW-0472">Membrane</keyword>
<sequence length="308" mass="33470">MTQVSEIPAEAAEDPGGTNDRVGSGSEEEGHEYLIDLYFDNEEQAAGMADRFPSLSDFDAGQTDTKGNGPLDLDGIESGDDFLQRERAALGDDAAQFTSANDNAAKVEDGDGEDDLLGGSYNDSGAGGEDLNDFESSFPAVDTRNEQMAPGGTITGSDVPFRSNDQSQPSYGAYAEEEEEPEPVRLWREERDKRLQQRDAEAKAKTEKTKQDARQYIDDFYENYNAKKEKQIAKTRKEAEEFLAKREDTSSGGTSWERIAKLVDLSGKGAKGGAAGGGKEKFKQLLLDLRKDENAPGASGYGTEVKRS</sequence>
<keyword evidence="9" id="KW-1185">Reference proteome</keyword>
<dbReference type="AlphaFoldDB" id="A0A8H3EZ50"/>
<dbReference type="PANTHER" id="PTHR10639:SF7">
    <property type="entry name" value="CLATHRIN LIGHT CHAIN"/>
    <property type="match status" value="1"/>
</dbReference>
<comment type="similarity">
    <text evidence="2 6">Belongs to the clathrin light chain family.</text>
</comment>
<accession>A0A8H3EZ50</accession>
<dbReference type="GO" id="GO:0030130">
    <property type="term" value="C:clathrin coat of trans-Golgi network vesicle"/>
    <property type="evidence" value="ECO:0007669"/>
    <property type="project" value="InterPro"/>
</dbReference>
<evidence type="ECO:0000256" key="6">
    <source>
        <dbReference type="RuleBase" id="RU363137"/>
    </source>
</evidence>
<feature type="region of interest" description="Disordered" evidence="7">
    <location>
        <begin position="48"/>
        <end position="79"/>
    </location>
</feature>
<comment type="caution">
    <text evidence="8">The sequence shown here is derived from an EMBL/GenBank/DDBJ whole genome shotgun (WGS) entry which is preliminary data.</text>
</comment>
<dbReference type="PANTHER" id="PTHR10639">
    <property type="entry name" value="CLATHRIN LIGHT CHAIN"/>
    <property type="match status" value="1"/>
</dbReference>
<proteinExistence type="inferred from homology"/>
<name>A0A8H3EZ50_9LECA</name>
<evidence type="ECO:0000256" key="4">
    <source>
        <dbReference type="ARBA" id="ARBA00023176"/>
    </source>
</evidence>
<dbReference type="GO" id="GO:0032050">
    <property type="term" value="F:clathrin heavy chain binding"/>
    <property type="evidence" value="ECO:0007669"/>
    <property type="project" value="TreeGrafter"/>
</dbReference>
<reference evidence="8" key="1">
    <citation type="submission" date="2021-03" db="EMBL/GenBank/DDBJ databases">
        <authorList>
            <person name="Tagirdzhanova G."/>
        </authorList>
    </citation>
    <scope>NUCLEOTIDE SEQUENCE</scope>
</reference>
<evidence type="ECO:0000256" key="5">
    <source>
        <dbReference type="ARBA" id="ARBA00023329"/>
    </source>
</evidence>